<accession>A0A4Q4IW55</accession>
<dbReference type="Pfam" id="PF00383">
    <property type="entry name" value="dCMP_cyt_deam_1"/>
    <property type="match status" value="1"/>
</dbReference>
<name>A0A4Q4IW55_9SPHN</name>
<dbReference type="GO" id="GO:0006152">
    <property type="term" value="P:purine nucleoside catabolic process"/>
    <property type="evidence" value="ECO:0007669"/>
    <property type="project" value="TreeGrafter"/>
</dbReference>
<dbReference type="InterPro" id="IPR002125">
    <property type="entry name" value="CMP_dCMP_dom"/>
</dbReference>
<dbReference type="EMBL" id="SEOM01000011">
    <property type="protein sequence ID" value="RYL97828.1"/>
    <property type="molecule type" value="Genomic_DNA"/>
</dbReference>
<protein>
    <submittedName>
        <fullName evidence="6">Nucleoside deaminase</fullName>
    </submittedName>
</protein>
<dbReference type="PANTHER" id="PTHR11079">
    <property type="entry name" value="CYTOSINE DEAMINASE FAMILY MEMBER"/>
    <property type="match status" value="1"/>
</dbReference>
<dbReference type="GO" id="GO:0047974">
    <property type="term" value="F:guanosine deaminase activity"/>
    <property type="evidence" value="ECO:0007669"/>
    <property type="project" value="TreeGrafter"/>
</dbReference>
<keyword evidence="3" id="KW-0378">Hydrolase</keyword>
<dbReference type="PROSITE" id="PS51747">
    <property type="entry name" value="CYT_DCMP_DEAMINASES_2"/>
    <property type="match status" value="1"/>
</dbReference>
<proteinExistence type="inferred from homology"/>
<keyword evidence="4" id="KW-0862">Zinc</keyword>
<evidence type="ECO:0000313" key="6">
    <source>
        <dbReference type="EMBL" id="RYL97828.1"/>
    </source>
</evidence>
<evidence type="ECO:0000313" key="7">
    <source>
        <dbReference type="Proteomes" id="UP000292734"/>
    </source>
</evidence>
<dbReference type="RefSeq" id="WP_008829901.1">
    <property type="nucleotide sequence ID" value="NZ_JACBZE010000013.1"/>
</dbReference>
<dbReference type="AlphaFoldDB" id="A0A4Q4IW55"/>
<organism evidence="6 7">
    <name type="scientific">Sphingobium indicum</name>
    <dbReference type="NCBI Taxonomy" id="332055"/>
    <lineage>
        <taxon>Bacteria</taxon>
        <taxon>Pseudomonadati</taxon>
        <taxon>Pseudomonadota</taxon>
        <taxon>Alphaproteobacteria</taxon>
        <taxon>Sphingomonadales</taxon>
        <taxon>Sphingomonadaceae</taxon>
        <taxon>Sphingobium</taxon>
    </lineage>
</organism>
<evidence type="ECO:0000256" key="2">
    <source>
        <dbReference type="ARBA" id="ARBA00022723"/>
    </source>
</evidence>
<sequence>MLTNSLDDEFMRRAISLSQQAMATGSGPPFGAVIVRGGGIVAEGLNCVHANHDPTAHAEIVAIRKACERLSSPFLEDCVIYSSSEPCPMCLSAIHWSRISAIYFATDREAAALAGFDDALLYAELQRPVALRQIPMVQVLPGEGQRTFDLWAENGHVAMQTRLEKNGRSEKPAPQRC</sequence>
<dbReference type="SUPFAM" id="SSF53927">
    <property type="entry name" value="Cytidine deaminase-like"/>
    <property type="match status" value="1"/>
</dbReference>
<dbReference type="InterPro" id="IPR016192">
    <property type="entry name" value="APOBEC/CMP_deaminase_Zn-bd"/>
</dbReference>
<dbReference type="PROSITE" id="PS00903">
    <property type="entry name" value="CYT_DCMP_DEAMINASES_1"/>
    <property type="match status" value="1"/>
</dbReference>
<dbReference type="CDD" id="cd01285">
    <property type="entry name" value="nucleoside_deaminase"/>
    <property type="match status" value="1"/>
</dbReference>
<feature type="domain" description="CMP/dCMP-type deaminase" evidence="5">
    <location>
        <begin position="5"/>
        <end position="116"/>
    </location>
</feature>
<evidence type="ECO:0000256" key="4">
    <source>
        <dbReference type="ARBA" id="ARBA00022833"/>
    </source>
</evidence>
<dbReference type="GO" id="GO:0008270">
    <property type="term" value="F:zinc ion binding"/>
    <property type="evidence" value="ECO:0007669"/>
    <property type="project" value="InterPro"/>
</dbReference>
<dbReference type="InterPro" id="IPR016193">
    <property type="entry name" value="Cytidine_deaminase-like"/>
</dbReference>
<evidence type="ECO:0000259" key="5">
    <source>
        <dbReference type="PROSITE" id="PS51747"/>
    </source>
</evidence>
<evidence type="ECO:0000256" key="3">
    <source>
        <dbReference type="ARBA" id="ARBA00022801"/>
    </source>
</evidence>
<comment type="caution">
    <text evidence="6">The sequence shown here is derived from an EMBL/GenBank/DDBJ whole genome shotgun (WGS) entry which is preliminary data.</text>
</comment>
<evidence type="ECO:0000256" key="1">
    <source>
        <dbReference type="ARBA" id="ARBA00006576"/>
    </source>
</evidence>
<reference evidence="6 7" key="1">
    <citation type="submission" date="2019-02" db="EMBL/GenBank/DDBJ databases">
        <authorList>
            <person name="Feng G."/>
        </authorList>
    </citation>
    <scope>NUCLEOTIDE SEQUENCE [LARGE SCALE GENOMIC DNA]</scope>
    <source>
        <strain evidence="6 7">DSM 26779</strain>
    </source>
</reference>
<gene>
    <name evidence="6" type="ORF">EWH08_18470</name>
</gene>
<comment type="similarity">
    <text evidence="1">Belongs to the cytidine and deoxycytidylate deaminase family.</text>
</comment>
<dbReference type="Proteomes" id="UP000292734">
    <property type="component" value="Unassembled WGS sequence"/>
</dbReference>
<dbReference type="Gene3D" id="3.40.140.10">
    <property type="entry name" value="Cytidine Deaminase, domain 2"/>
    <property type="match status" value="1"/>
</dbReference>
<dbReference type="PANTHER" id="PTHR11079:SF161">
    <property type="entry name" value="CMP_DCMP-TYPE DEAMINASE DOMAIN-CONTAINING PROTEIN"/>
    <property type="match status" value="1"/>
</dbReference>
<dbReference type="FunFam" id="3.40.140.10:FF:000011">
    <property type="entry name" value="tRNA-specific adenosine deaminase"/>
    <property type="match status" value="1"/>
</dbReference>
<keyword evidence="2" id="KW-0479">Metal-binding</keyword>